<keyword evidence="2" id="KW-1185">Reference proteome</keyword>
<dbReference type="Proteomes" id="UP000237000">
    <property type="component" value="Unassembled WGS sequence"/>
</dbReference>
<sequence>MPPDYEPNWPKRLSIEIGLVEGLPFLCHVANIHLNFRPLVGEIVIRVLEQLFGYILRVENSIGRGVDLVKLVHAAPLRGETSEQILDGRLKVNVVSVG</sequence>
<dbReference type="EMBL" id="JXTC01000072">
    <property type="protein sequence ID" value="PON91729.1"/>
    <property type="molecule type" value="Genomic_DNA"/>
</dbReference>
<dbReference type="AlphaFoldDB" id="A0A2P5F1S9"/>
<accession>A0A2P5F1S9</accession>
<protein>
    <submittedName>
        <fullName evidence="1">Uncharacterized protein</fullName>
    </submittedName>
</protein>
<dbReference type="STRING" id="63057.A0A2P5F1S9"/>
<dbReference type="InParanoid" id="A0A2P5F1S9"/>
<evidence type="ECO:0000313" key="1">
    <source>
        <dbReference type="EMBL" id="PON91729.1"/>
    </source>
</evidence>
<name>A0A2P5F1S9_TREOI</name>
<comment type="caution">
    <text evidence="1">The sequence shown here is derived from an EMBL/GenBank/DDBJ whole genome shotgun (WGS) entry which is preliminary data.</text>
</comment>
<organism evidence="1 2">
    <name type="scientific">Trema orientale</name>
    <name type="common">Charcoal tree</name>
    <name type="synonym">Celtis orientalis</name>
    <dbReference type="NCBI Taxonomy" id="63057"/>
    <lineage>
        <taxon>Eukaryota</taxon>
        <taxon>Viridiplantae</taxon>
        <taxon>Streptophyta</taxon>
        <taxon>Embryophyta</taxon>
        <taxon>Tracheophyta</taxon>
        <taxon>Spermatophyta</taxon>
        <taxon>Magnoliopsida</taxon>
        <taxon>eudicotyledons</taxon>
        <taxon>Gunneridae</taxon>
        <taxon>Pentapetalae</taxon>
        <taxon>rosids</taxon>
        <taxon>fabids</taxon>
        <taxon>Rosales</taxon>
        <taxon>Cannabaceae</taxon>
        <taxon>Trema</taxon>
    </lineage>
</organism>
<evidence type="ECO:0000313" key="2">
    <source>
        <dbReference type="Proteomes" id="UP000237000"/>
    </source>
</evidence>
<reference evidence="2" key="1">
    <citation type="submission" date="2016-06" db="EMBL/GenBank/DDBJ databases">
        <title>Parallel loss of symbiosis genes in relatives of nitrogen-fixing non-legume Parasponia.</title>
        <authorList>
            <person name="Van Velzen R."/>
            <person name="Holmer R."/>
            <person name="Bu F."/>
            <person name="Rutten L."/>
            <person name="Van Zeijl A."/>
            <person name="Liu W."/>
            <person name="Santuari L."/>
            <person name="Cao Q."/>
            <person name="Sharma T."/>
            <person name="Shen D."/>
            <person name="Roswanjaya Y."/>
            <person name="Wardhani T."/>
            <person name="Kalhor M.S."/>
            <person name="Jansen J."/>
            <person name="Van den Hoogen J."/>
            <person name="Gungor B."/>
            <person name="Hartog M."/>
            <person name="Hontelez J."/>
            <person name="Verver J."/>
            <person name="Yang W.-C."/>
            <person name="Schijlen E."/>
            <person name="Repin R."/>
            <person name="Schilthuizen M."/>
            <person name="Schranz E."/>
            <person name="Heidstra R."/>
            <person name="Miyata K."/>
            <person name="Fedorova E."/>
            <person name="Kohlen W."/>
            <person name="Bisseling T."/>
            <person name="Smit S."/>
            <person name="Geurts R."/>
        </authorList>
    </citation>
    <scope>NUCLEOTIDE SEQUENCE [LARGE SCALE GENOMIC DNA]</scope>
    <source>
        <strain evidence="2">cv. RG33-2</strain>
    </source>
</reference>
<gene>
    <name evidence="1" type="ORF">TorRG33x02_125600</name>
</gene>
<proteinExistence type="predicted"/>